<organism evidence="2 3">
    <name type="scientific">Pholiota conissans</name>
    <dbReference type="NCBI Taxonomy" id="109636"/>
    <lineage>
        <taxon>Eukaryota</taxon>
        <taxon>Fungi</taxon>
        <taxon>Dikarya</taxon>
        <taxon>Basidiomycota</taxon>
        <taxon>Agaricomycotina</taxon>
        <taxon>Agaricomycetes</taxon>
        <taxon>Agaricomycetidae</taxon>
        <taxon>Agaricales</taxon>
        <taxon>Agaricineae</taxon>
        <taxon>Strophariaceae</taxon>
        <taxon>Pholiota</taxon>
    </lineage>
</organism>
<comment type="caution">
    <text evidence="2">The sequence shown here is derived from an EMBL/GenBank/DDBJ whole genome shotgun (WGS) entry which is preliminary data.</text>
</comment>
<reference evidence="2" key="1">
    <citation type="submission" date="2020-11" db="EMBL/GenBank/DDBJ databases">
        <authorList>
            <consortium name="DOE Joint Genome Institute"/>
            <person name="Ahrendt S."/>
            <person name="Riley R."/>
            <person name="Andreopoulos W."/>
            <person name="Labutti K."/>
            <person name="Pangilinan J."/>
            <person name="Ruiz-Duenas F.J."/>
            <person name="Barrasa J.M."/>
            <person name="Sanchez-Garcia M."/>
            <person name="Camarero S."/>
            <person name="Miyauchi S."/>
            <person name="Serrano A."/>
            <person name="Linde D."/>
            <person name="Babiker R."/>
            <person name="Drula E."/>
            <person name="Ayuso-Fernandez I."/>
            <person name="Pacheco R."/>
            <person name="Padilla G."/>
            <person name="Ferreira P."/>
            <person name="Barriuso J."/>
            <person name="Kellner H."/>
            <person name="Castanera R."/>
            <person name="Alfaro M."/>
            <person name="Ramirez L."/>
            <person name="Pisabarro A.G."/>
            <person name="Kuo A."/>
            <person name="Tritt A."/>
            <person name="Lipzen A."/>
            <person name="He G."/>
            <person name="Yan M."/>
            <person name="Ng V."/>
            <person name="Cullen D."/>
            <person name="Martin F."/>
            <person name="Rosso M.-N."/>
            <person name="Henrissat B."/>
            <person name="Hibbett D."/>
            <person name="Martinez A.T."/>
            <person name="Grigoriev I.V."/>
        </authorList>
    </citation>
    <scope>NUCLEOTIDE SEQUENCE</scope>
    <source>
        <strain evidence="2">CIRM-BRFM 674</strain>
    </source>
</reference>
<evidence type="ECO:0000313" key="3">
    <source>
        <dbReference type="Proteomes" id="UP000807469"/>
    </source>
</evidence>
<dbReference type="Gene3D" id="3.90.1200.10">
    <property type="match status" value="1"/>
</dbReference>
<dbReference type="CDD" id="cd05120">
    <property type="entry name" value="APH_ChoK_like"/>
    <property type="match status" value="1"/>
</dbReference>
<dbReference type="OrthoDB" id="5404599at2759"/>
<name>A0A9P6CU78_9AGAR</name>
<dbReference type="PANTHER" id="PTHR21310">
    <property type="entry name" value="AMINOGLYCOSIDE PHOSPHOTRANSFERASE-RELATED-RELATED"/>
    <property type="match status" value="1"/>
</dbReference>
<dbReference type="InterPro" id="IPR002575">
    <property type="entry name" value="Aminoglycoside_PTrfase"/>
</dbReference>
<dbReference type="SUPFAM" id="SSF56112">
    <property type="entry name" value="Protein kinase-like (PK-like)"/>
    <property type="match status" value="1"/>
</dbReference>
<keyword evidence="2" id="KW-0418">Kinase</keyword>
<dbReference type="InterPro" id="IPR011009">
    <property type="entry name" value="Kinase-like_dom_sf"/>
</dbReference>
<dbReference type="AlphaFoldDB" id="A0A9P6CU78"/>
<keyword evidence="3" id="KW-1185">Reference proteome</keyword>
<dbReference type="InterPro" id="IPR051678">
    <property type="entry name" value="AGP_Transferase"/>
</dbReference>
<evidence type="ECO:0000313" key="2">
    <source>
        <dbReference type="EMBL" id="KAF9472869.1"/>
    </source>
</evidence>
<dbReference type="Proteomes" id="UP000807469">
    <property type="component" value="Unassembled WGS sequence"/>
</dbReference>
<sequence length="240" mass="27957">MPTRLHHLLSAQTRFDLWYHLRQRGDWRGKAQRVEGDMYIKLNFAMRPEEGKATTFARAHTNIPIPFVIDNVTVTVNGRRETALVLERLPGRSPEITSEIRKKIADQLSSLLAQLRAIPPPEDGAVCGFVGGPLHCEQVTELVWDTIKKAHSQSHRICFSHGDLGAHNVLIDDEFNVTAIIDWEMASWMPEYWEFTKSTFQPIYRGKKSMWFQIMSNVFPQYALERRAELFVWRYREHYS</sequence>
<keyword evidence="2" id="KW-0808">Transferase</keyword>
<feature type="domain" description="Aminoglycoside phosphotransferase" evidence="1">
    <location>
        <begin position="143"/>
        <end position="196"/>
    </location>
</feature>
<dbReference type="GO" id="GO:0016301">
    <property type="term" value="F:kinase activity"/>
    <property type="evidence" value="ECO:0007669"/>
    <property type="project" value="UniProtKB-KW"/>
</dbReference>
<dbReference type="Pfam" id="PF01636">
    <property type="entry name" value="APH"/>
    <property type="match status" value="1"/>
</dbReference>
<evidence type="ECO:0000259" key="1">
    <source>
        <dbReference type="Pfam" id="PF01636"/>
    </source>
</evidence>
<dbReference type="EMBL" id="MU155490">
    <property type="protein sequence ID" value="KAF9472869.1"/>
    <property type="molecule type" value="Genomic_DNA"/>
</dbReference>
<gene>
    <name evidence="2" type="ORF">BDN70DRAFT_909018</name>
</gene>
<protein>
    <submittedName>
        <fullName evidence="2">Kinase-like protein</fullName>
    </submittedName>
</protein>
<dbReference type="PANTHER" id="PTHR21310:SF58">
    <property type="entry name" value="AMINOGLYCOSIDE PHOSPHOTRANSFERASE DOMAIN-CONTAINING PROTEIN"/>
    <property type="match status" value="1"/>
</dbReference>
<proteinExistence type="predicted"/>
<accession>A0A9P6CU78</accession>